<gene>
    <name evidence="1" type="ORF">M441DRAFT_271107</name>
</gene>
<evidence type="ECO:0000313" key="1">
    <source>
        <dbReference type="EMBL" id="PTB36876.1"/>
    </source>
</evidence>
<reference evidence="1 2" key="1">
    <citation type="submission" date="2016-07" db="EMBL/GenBank/DDBJ databases">
        <title>Multiple horizontal gene transfer events from other fungi enriched the ability of initially mycotrophic Trichoderma (Ascomycota) to feed on dead plant biomass.</title>
        <authorList>
            <consortium name="DOE Joint Genome Institute"/>
            <person name="Aerts A."/>
            <person name="Atanasova L."/>
            <person name="Chenthamara K."/>
            <person name="Zhang J."/>
            <person name="Grujic M."/>
            <person name="Henrissat B."/>
            <person name="Kuo A."/>
            <person name="Salamov A."/>
            <person name="Lipzen A."/>
            <person name="Labutti K."/>
            <person name="Barry K."/>
            <person name="Miao Y."/>
            <person name="Rahimi M.J."/>
            <person name="Shen Q."/>
            <person name="Grigoriev I.V."/>
            <person name="Kubicek C.P."/>
            <person name="Druzhinina I.S."/>
        </authorList>
    </citation>
    <scope>NUCLEOTIDE SEQUENCE [LARGE SCALE GENOMIC DNA]</scope>
    <source>
        <strain evidence="1 2">CBS 433.97</strain>
    </source>
</reference>
<dbReference type="AlphaFoldDB" id="A0A2T3YWE9"/>
<dbReference type="EMBL" id="KZ679269">
    <property type="protein sequence ID" value="PTB36876.1"/>
    <property type="molecule type" value="Genomic_DNA"/>
</dbReference>
<accession>A0A2T3YWE9</accession>
<dbReference type="Proteomes" id="UP000240493">
    <property type="component" value="Unassembled WGS sequence"/>
</dbReference>
<keyword evidence="2" id="KW-1185">Reference proteome</keyword>
<evidence type="ECO:0000313" key="2">
    <source>
        <dbReference type="Proteomes" id="UP000240493"/>
    </source>
</evidence>
<name>A0A2T3YWE9_TRIA4</name>
<protein>
    <submittedName>
        <fullName evidence="1">Uncharacterized protein</fullName>
    </submittedName>
</protein>
<sequence>MTLFVSHPCMYESGLLGVVSPPSSHRRGRSRVTNTSMCPIMGTHRHDISAATLHQPPHCRSPGLRVLPLRHLSALSCLVPRRQIIPETALEPK</sequence>
<proteinExistence type="predicted"/>
<organism evidence="1 2">
    <name type="scientific">Trichoderma asperellum (strain ATCC 204424 / CBS 433.97 / NBRC 101777)</name>
    <dbReference type="NCBI Taxonomy" id="1042311"/>
    <lineage>
        <taxon>Eukaryota</taxon>
        <taxon>Fungi</taxon>
        <taxon>Dikarya</taxon>
        <taxon>Ascomycota</taxon>
        <taxon>Pezizomycotina</taxon>
        <taxon>Sordariomycetes</taxon>
        <taxon>Hypocreomycetidae</taxon>
        <taxon>Hypocreales</taxon>
        <taxon>Hypocreaceae</taxon>
        <taxon>Trichoderma</taxon>
    </lineage>
</organism>